<dbReference type="Pfam" id="PF01243">
    <property type="entry name" value="PNPOx_N"/>
    <property type="match status" value="1"/>
</dbReference>
<dbReference type="PANTHER" id="PTHR42815">
    <property type="entry name" value="FAD-BINDING, PUTATIVE (AFU_ORTHOLOGUE AFUA_6G07600)-RELATED"/>
    <property type="match status" value="1"/>
</dbReference>
<reference evidence="2 3" key="1">
    <citation type="submission" date="2018-04" db="EMBL/GenBank/DDBJ databases">
        <title>Genomic Encyclopedia of Archaeal and Bacterial Type Strains, Phase II (KMG-II): from individual species to whole genera.</title>
        <authorList>
            <person name="Goeker M."/>
        </authorList>
    </citation>
    <scope>NUCLEOTIDE SEQUENCE [LARGE SCALE GENOMIC DNA]</scope>
    <source>
        <strain evidence="2 3">DSM 23382</strain>
    </source>
</reference>
<dbReference type="InterPro" id="IPR012349">
    <property type="entry name" value="Split_barrel_FMN-bd"/>
</dbReference>
<dbReference type="RefSeq" id="WP_107988801.1">
    <property type="nucleotide sequence ID" value="NZ_QAYG01000001.1"/>
</dbReference>
<evidence type="ECO:0000313" key="3">
    <source>
        <dbReference type="Proteomes" id="UP000244081"/>
    </source>
</evidence>
<dbReference type="NCBIfam" id="TIGR04025">
    <property type="entry name" value="PPOX_FMN_DR2398"/>
    <property type="match status" value="1"/>
</dbReference>
<comment type="caution">
    <text evidence="2">The sequence shown here is derived from an EMBL/GenBank/DDBJ whole genome shotgun (WGS) entry which is preliminary data.</text>
</comment>
<accession>A0A2T5VHY5</accession>
<gene>
    <name evidence="2" type="ORF">C8N35_1011412</name>
</gene>
<proteinExistence type="predicted"/>
<organism evidence="2 3">
    <name type="scientific">Breoghania corrubedonensis</name>
    <dbReference type="NCBI Taxonomy" id="665038"/>
    <lineage>
        <taxon>Bacteria</taxon>
        <taxon>Pseudomonadati</taxon>
        <taxon>Pseudomonadota</taxon>
        <taxon>Alphaproteobacteria</taxon>
        <taxon>Hyphomicrobiales</taxon>
        <taxon>Stappiaceae</taxon>
        <taxon>Breoghania</taxon>
    </lineage>
</organism>
<dbReference type="Gene3D" id="2.30.110.10">
    <property type="entry name" value="Electron Transport, Fmn-binding Protein, Chain A"/>
    <property type="match status" value="1"/>
</dbReference>
<dbReference type="AlphaFoldDB" id="A0A2T5VHY5"/>
<keyword evidence="3" id="KW-1185">Reference proteome</keyword>
<sequence>MTSTDHAVTSAEQLEALYGEPAKRSLVKELDHISDHYRAFIEAAPFVVIASVGPEGLDCSPRGDPAGFVRVEDRNTVLIPDRRGNNRIDTLRNIVRDPRVSLLFLIPGIGETLRINGSAEITTDPAFCASFAMNGKEPVTVLKVTAERVYFQCQKALVRSKLWAPETRIERTALPSTGTIIKALDETFDATAYDEGYKEHLARTIY</sequence>
<evidence type="ECO:0000313" key="2">
    <source>
        <dbReference type="EMBL" id="PTW63360.1"/>
    </source>
</evidence>
<dbReference type="PANTHER" id="PTHR42815:SF2">
    <property type="entry name" value="FAD-BINDING, PUTATIVE (AFU_ORTHOLOGUE AFUA_6G07600)-RELATED"/>
    <property type="match status" value="1"/>
</dbReference>
<feature type="domain" description="Pyridoxamine 5'-phosphate oxidase N-terminal" evidence="1">
    <location>
        <begin position="34"/>
        <end position="153"/>
    </location>
</feature>
<dbReference type="SUPFAM" id="SSF50475">
    <property type="entry name" value="FMN-binding split barrel"/>
    <property type="match status" value="1"/>
</dbReference>
<dbReference type="EMBL" id="QAYG01000001">
    <property type="protein sequence ID" value="PTW63360.1"/>
    <property type="molecule type" value="Genomic_DNA"/>
</dbReference>
<dbReference type="InterPro" id="IPR011576">
    <property type="entry name" value="Pyridox_Oxase_N"/>
</dbReference>
<dbReference type="InterPro" id="IPR024029">
    <property type="entry name" value="Pyridox_Oxase_FMN-dep"/>
</dbReference>
<evidence type="ECO:0000259" key="1">
    <source>
        <dbReference type="Pfam" id="PF01243"/>
    </source>
</evidence>
<protein>
    <recommendedName>
        <fullName evidence="1">Pyridoxamine 5'-phosphate oxidase N-terminal domain-containing protein</fullName>
    </recommendedName>
</protein>
<dbReference type="Proteomes" id="UP000244081">
    <property type="component" value="Unassembled WGS sequence"/>
</dbReference>
<name>A0A2T5VHY5_9HYPH</name>
<dbReference type="OrthoDB" id="9790331at2"/>